<comment type="caution">
    <text evidence="2">The sequence shown here is derived from an EMBL/GenBank/DDBJ whole genome shotgun (WGS) entry which is preliminary data.</text>
</comment>
<gene>
    <name evidence="2" type="ORF">PanWU01x14_030390</name>
</gene>
<evidence type="ECO:0000313" key="3">
    <source>
        <dbReference type="Proteomes" id="UP000237105"/>
    </source>
</evidence>
<feature type="compositionally biased region" description="Polar residues" evidence="1">
    <location>
        <begin position="117"/>
        <end position="128"/>
    </location>
</feature>
<feature type="compositionally biased region" description="Basic and acidic residues" evidence="1">
    <location>
        <begin position="97"/>
        <end position="111"/>
    </location>
</feature>
<accession>A0A2P5DUR0</accession>
<protein>
    <submittedName>
        <fullName evidence="2">Uncharacterized protein</fullName>
    </submittedName>
</protein>
<evidence type="ECO:0000313" key="2">
    <source>
        <dbReference type="EMBL" id="PON77030.1"/>
    </source>
</evidence>
<dbReference type="Proteomes" id="UP000237105">
    <property type="component" value="Unassembled WGS sequence"/>
</dbReference>
<feature type="region of interest" description="Disordered" evidence="1">
    <location>
        <begin position="97"/>
        <end position="128"/>
    </location>
</feature>
<name>A0A2P5DUR0_PARAD</name>
<proteinExistence type="predicted"/>
<dbReference type="AlphaFoldDB" id="A0A2P5DUR0"/>
<dbReference type="EMBL" id="JXTB01000015">
    <property type="protein sequence ID" value="PON77030.1"/>
    <property type="molecule type" value="Genomic_DNA"/>
</dbReference>
<reference evidence="3" key="1">
    <citation type="submission" date="2016-06" db="EMBL/GenBank/DDBJ databases">
        <title>Parallel loss of symbiosis genes in relatives of nitrogen-fixing non-legume Parasponia.</title>
        <authorList>
            <person name="Van Velzen R."/>
            <person name="Holmer R."/>
            <person name="Bu F."/>
            <person name="Rutten L."/>
            <person name="Van Zeijl A."/>
            <person name="Liu W."/>
            <person name="Santuari L."/>
            <person name="Cao Q."/>
            <person name="Sharma T."/>
            <person name="Shen D."/>
            <person name="Roswanjaya Y."/>
            <person name="Wardhani T."/>
            <person name="Kalhor M.S."/>
            <person name="Jansen J."/>
            <person name="Van den Hoogen J."/>
            <person name="Gungor B."/>
            <person name="Hartog M."/>
            <person name="Hontelez J."/>
            <person name="Verver J."/>
            <person name="Yang W.-C."/>
            <person name="Schijlen E."/>
            <person name="Repin R."/>
            <person name="Schilthuizen M."/>
            <person name="Schranz E."/>
            <person name="Heidstra R."/>
            <person name="Miyata K."/>
            <person name="Fedorova E."/>
            <person name="Kohlen W."/>
            <person name="Bisseling T."/>
            <person name="Smit S."/>
            <person name="Geurts R."/>
        </authorList>
    </citation>
    <scope>NUCLEOTIDE SEQUENCE [LARGE SCALE GENOMIC DNA]</scope>
    <source>
        <strain evidence="3">cv. WU1-14</strain>
    </source>
</reference>
<evidence type="ECO:0000256" key="1">
    <source>
        <dbReference type="SAM" id="MobiDB-lite"/>
    </source>
</evidence>
<organism evidence="2 3">
    <name type="scientific">Parasponia andersonii</name>
    <name type="common">Sponia andersonii</name>
    <dbReference type="NCBI Taxonomy" id="3476"/>
    <lineage>
        <taxon>Eukaryota</taxon>
        <taxon>Viridiplantae</taxon>
        <taxon>Streptophyta</taxon>
        <taxon>Embryophyta</taxon>
        <taxon>Tracheophyta</taxon>
        <taxon>Spermatophyta</taxon>
        <taxon>Magnoliopsida</taxon>
        <taxon>eudicotyledons</taxon>
        <taxon>Gunneridae</taxon>
        <taxon>Pentapetalae</taxon>
        <taxon>rosids</taxon>
        <taxon>fabids</taxon>
        <taxon>Rosales</taxon>
        <taxon>Cannabaceae</taxon>
        <taxon>Parasponia</taxon>
    </lineage>
</organism>
<sequence>MPLFNSKNWIKLRRLPRKPKNEQKQLSKSCEKYRRVLTSYWLRRGELRSSSLDSQREASQDKEDGATALMYTLWRKHNDFDSEASQLIVNFMSLKEEENRTNEQVLRDQPRDVTLVTEPNSEENAASD</sequence>
<keyword evidence="3" id="KW-1185">Reference proteome</keyword>